<dbReference type="InterPro" id="IPR039537">
    <property type="entry name" value="Retrotran_Ty1/copia-like"/>
</dbReference>
<evidence type="ECO:0000313" key="5">
    <source>
        <dbReference type="EMBL" id="KAK0585442.1"/>
    </source>
</evidence>
<feature type="domain" description="Retroviral polymerase SH3-like" evidence="4">
    <location>
        <begin position="55"/>
        <end position="116"/>
    </location>
</feature>
<protein>
    <recommendedName>
        <fullName evidence="7">Retrovirus-related Pol polyprotein from transposon TNT 1-94</fullName>
    </recommendedName>
</protein>
<reference evidence="5" key="1">
    <citation type="journal article" date="2022" name="Plant J.">
        <title>Strategies of tolerance reflected in two North American maple genomes.</title>
        <authorList>
            <person name="McEvoy S.L."/>
            <person name="Sezen U.U."/>
            <person name="Trouern-Trend A."/>
            <person name="McMahon S.M."/>
            <person name="Schaberg P.G."/>
            <person name="Yang J."/>
            <person name="Wegrzyn J.L."/>
            <person name="Swenson N.G."/>
        </authorList>
    </citation>
    <scope>NUCLEOTIDE SEQUENCE</scope>
    <source>
        <strain evidence="5">NS2018</strain>
    </source>
</reference>
<dbReference type="GO" id="GO:0046872">
    <property type="term" value="F:metal ion binding"/>
    <property type="evidence" value="ECO:0007669"/>
    <property type="project" value="UniProtKB-KW"/>
</dbReference>
<evidence type="ECO:0000259" key="4">
    <source>
        <dbReference type="Pfam" id="PF25597"/>
    </source>
</evidence>
<comment type="caution">
    <text evidence="5">The sequence shown here is derived from an EMBL/GenBank/DDBJ whole genome shotgun (WGS) entry which is preliminary data.</text>
</comment>
<sequence>MRLHSGLPKQFWAEAVNTAAYLINRGPSKPLDLTIPEEILIGKEVKLSHLKVFGCVSYVHIGDHARNKLYAKSVKCTLVGYGEDEFGYKLWDDQNCKMIRSRDVVFNEKVMYKDINTQVSEPEEPEYFGSNDVSENKVVEPVNQKDEEQGVSLQVIDHIPHRDIPATQAQSAVRRSTRTPIPNRKYLQYMLLTDAGEPECYDEAYQGKDASKWELAMKDEMKSLISNQTWELAKLPEGKKAIQNKWVFQIKEEHDGSKRYKARLVVKGFQQI</sequence>
<name>A0AA39RZ58_ACESA</name>
<evidence type="ECO:0000313" key="6">
    <source>
        <dbReference type="Proteomes" id="UP001168877"/>
    </source>
</evidence>
<evidence type="ECO:0000256" key="1">
    <source>
        <dbReference type="ARBA" id="ARBA00022723"/>
    </source>
</evidence>
<evidence type="ECO:0000259" key="3">
    <source>
        <dbReference type="Pfam" id="PF07727"/>
    </source>
</evidence>
<proteinExistence type="predicted"/>
<dbReference type="PANTHER" id="PTHR42648">
    <property type="entry name" value="TRANSPOSASE, PUTATIVE-RELATED"/>
    <property type="match status" value="1"/>
</dbReference>
<evidence type="ECO:0000256" key="2">
    <source>
        <dbReference type="ARBA" id="ARBA00022801"/>
    </source>
</evidence>
<dbReference type="Pfam" id="PF07727">
    <property type="entry name" value="RVT_2"/>
    <property type="match status" value="1"/>
</dbReference>
<evidence type="ECO:0008006" key="7">
    <source>
        <dbReference type="Google" id="ProtNLM"/>
    </source>
</evidence>
<dbReference type="Pfam" id="PF25597">
    <property type="entry name" value="SH3_retrovirus"/>
    <property type="match status" value="1"/>
</dbReference>
<dbReference type="GO" id="GO:0016787">
    <property type="term" value="F:hydrolase activity"/>
    <property type="evidence" value="ECO:0007669"/>
    <property type="project" value="UniProtKB-KW"/>
</dbReference>
<organism evidence="5 6">
    <name type="scientific">Acer saccharum</name>
    <name type="common">Sugar maple</name>
    <dbReference type="NCBI Taxonomy" id="4024"/>
    <lineage>
        <taxon>Eukaryota</taxon>
        <taxon>Viridiplantae</taxon>
        <taxon>Streptophyta</taxon>
        <taxon>Embryophyta</taxon>
        <taxon>Tracheophyta</taxon>
        <taxon>Spermatophyta</taxon>
        <taxon>Magnoliopsida</taxon>
        <taxon>eudicotyledons</taxon>
        <taxon>Gunneridae</taxon>
        <taxon>Pentapetalae</taxon>
        <taxon>rosids</taxon>
        <taxon>malvids</taxon>
        <taxon>Sapindales</taxon>
        <taxon>Sapindaceae</taxon>
        <taxon>Hippocastanoideae</taxon>
        <taxon>Acereae</taxon>
        <taxon>Acer</taxon>
    </lineage>
</organism>
<feature type="domain" description="Reverse transcriptase Ty1/copia-type" evidence="3">
    <location>
        <begin position="227"/>
        <end position="272"/>
    </location>
</feature>
<keyword evidence="2" id="KW-0378">Hydrolase</keyword>
<accession>A0AA39RZ58</accession>
<dbReference type="AlphaFoldDB" id="A0AA39RZ58"/>
<keyword evidence="6" id="KW-1185">Reference proteome</keyword>
<dbReference type="InterPro" id="IPR013103">
    <property type="entry name" value="RVT_2"/>
</dbReference>
<dbReference type="Proteomes" id="UP001168877">
    <property type="component" value="Unassembled WGS sequence"/>
</dbReference>
<gene>
    <name evidence="5" type="ORF">LWI29_028652</name>
</gene>
<reference evidence="5" key="2">
    <citation type="submission" date="2023-06" db="EMBL/GenBank/DDBJ databases">
        <authorList>
            <person name="Swenson N.G."/>
            <person name="Wegrzyn J.L."/>
            <person name="Mcevoy S.L."/>
        </authorList>
    </citation>
    <scope>NUCLEOTIDE SEQUENCE</scope>
    <source>
        <strain evidence="5">NS2018</strain>
        <tissue evidence="5">Leaf</tissue>
    </source>
</reference>
<keyword evidence="1" id="KW-0479">Metal-binding</keyword>
<dbReference type="EMBL" id="JAUESC010000383">
    <property type="protein sequence ID" value="KAK0585442.1"/>
    <property type="molecule type" value="Genomic_DNA"/>
</dbReference>
<dbReference type="PANTHER" id="PTHR42648:SF28">
    <property type="entry name" value="TRANSPOSON-ENCODED PROTEIN WITH RIBONUCLEASE H-LIKE AND RETROVIRUS ZINC FINGER-LIKE DOMAINS"/>
    <property type="match status" value="1"/>
</dbReference>
<dbReference type="InterPro" id="IPR057670">
    <property type="entry name" value="SH3_retrovirus"/>
</dbReference>